<dbReference type="ExpressionAtlas" id="A0A1D6G8E2">
    <property type="expression patterns" value="baseline and differential"/>
</dbReference>
<dbReference type="InParanoid" id="A0A1D6G8E2"/>
<sequence>MCRRQDDFFYAIDQCSLILIKKYSKPEDPPYSITSNLHGVLSHHPGEEVLSAKVRCHDDHGVPEVHRPVLPIHQPAVVEDLEQGVEHGDIGLVYLIKEDHVVWPPHLFSQLPTLFTADVASVIGKKIPTHVRTRVHLITQLKYNI</sequence>
<protein>
    <submittedName>
        <fullName evidence="1">Uncharacterized protein</fullName>
    </submittedName>
</protein>
<gene>
    <name evidence="1" type="ORF">ZEAMMB73_Zm00001d012386</name>
</gene>
<evidence type="ECO:0000313" key="1">
    <source>
        <dbReference type="EMBL" id="AQK99418.1"/>
    </source>
</evidence>
<dbReference type="AntiFam" id="ANF00007">
    <property type="entry name" value="Shadow ORF (opposite clpB)"/>
</dbReference>
<name>A0A1D6G8E2_MAIZE</name>
<accession>A0A1D6G8E2</accession>
<organism evidence="1">
    <name type="scientific">Zea mays</name>
    <name type="common">Maize</name>
    <dbReference type="NCBI Taxonomy" id="4577"/>
    <lineage>
        <taxon>Eukaryota</taxon>
        <taxon>Viridiplantae</taxon>
        <taxon>Streptophyta</taxon>
        <taxon>Embryophyta</taxon>
        <taxon>Tracheophyta</taxon>
        <taxon>Spermatophyta</taxon>
        <taxon>Magnoliopsida</taxon>
        <taxon>Liliopsida</taxon>
        <taxon>Poales</taxon>
        <taxon>Poaceae</taxon>
        <taxon>PACMAD clade</taxon>
        <taxon>Panicoideae</taxon>
        <taxon>Andropogonodae</taxon>
        <taxon>Andropogoneae</taxon>
        <taxon>Tripsacinae</taxon>
        <taxon>Zea</taxon>
    </lineage>
</organism>
<reference evidence="1" key="1">
    <citation type="submission" date="2015-12" db="EMBL/GenBank/DDBJ databases">
        <title>Update maize B73 reference genome by single molecule sequencing technologies.</title>
        <authorList>
            <consortium name="Maize Genome Sequencing Project"/>
            <person name="Ware D."/>
        </authorList>
    </citation>
    <scope>NUCLEOTIDE SEQUENCE</scope>
    <source>
        <tissue evidence="1">Seedling</tissue>
    </source>
</reference>
<dbReference type="EMBL" id="CM000784">
    <property type="protein sequence ID" value="AQK99418.1"/>
    <property type="molecule type" value="Genomic_DNA"/>
</dbReference>
<dbReference type="AlphaFoldDB" id="A0A1D6G8E2"/>
<proteinExistence type="predicted"/>